<accession>A0A172QXH9</accession>
<evidence type="ECO:0000256" key="1">
    <source>
        <dbReference type="ARBA" id="ARBA00004202"/>
    </source>
</evidence>
<keyword evidence="2" id="KW-0813">Transport</keyword>
<dbReference type="CDD" id="cd00267">
    <property type="entry name" value="ABC_ATPase"/>
    <property type="match status" value="1"/>
</dbReference>
<dbReference type="SMART" id="SM00382">
    <property type="entry name" value="AAA"/>
    <property type="match status" value="1"/>
</dbReference>
<protein>
    <submittedName>
        <fullName evidence="9">ATPase</fullName>
    </submittedName>
</protein>
<evidence type="ECO:0000259" key="8">
    <source>
        <dbReference type="SMART" id="SM00382"/>
    </source>
</evidence>
<evidence type="ECO:0000313" key="9">
    <source>
        <dbReference type="EMBL" id="ANE05419.1"/>
    </source>
</evidence>
<dbReference type="RefSeq" id="WP_066569968.1">
    <property type="nucleotide sequence ID" value="NZ_CP015622.1"/>
</dbReference>
<dbReference type="PANTHER" id="PTHR42771:SF2">
    <property type="entry name" value="IRON(3+)-HYDROXAMATE IMPORT ATP-BINDING PROTEIN FHUC"/>
    <property type="match status" value="1"/>
</dbReference>
<proteinExistence type="predicted"/>
<evidence type="ECO:0000256" key="6">
    <source>
        <dbReference type="ARBA" id="ARBA00023065"/>
    </source>
</evidence>
<dbReference type="Gene3D" id="3.40.50.300">
    <property type="entry name" value="P-loop containing nucleotide triphosphate hydrolases"/>
    <property type="match status" value="2"/>
</dbReference>
<evidence type="ECO:0000256" key="3">
    <source>
        <dbReference type="ARBA" id="ARBA00022475"/>
    </source>
</evidence>
<dbReference type="InterPro" id="IPR051535">
    <property type="entry name" value="Siderophore_ABC-ATPase"/>
</dbReference>
<organism evidence="9 10">
    <name type="scientific">Corynebacterium crudilactis</name>
    <dbReference type="NCBI Taxonomy" id="1652495"/>
    <lineage>
        <taxon>Bacteria</taxon>
        <taxon>Bacillati</taxon>
        <taxon>Actinomycetota</taxon>
        <taxon>Actinomycetes</taxon>
        <taxon>Mycobacteriales</taxon>
        <taxon>Corynebacteriaceae</taxon>
        <taxon>Corynebacterium</taxon>
    </lineage>
</organism>
<dbReference type="Pfam" id="PF13304">
    <property type="entry name" value="AAA_21"/>
    <property type="match status" value="1"/>
</dbReference>
<evidence type="ECO:0000256" key="4">
    <source>
        <dbReference type="ARBA" id="ARBA00022496"/>
    </source>
</evidence>
<dbReference type="STRING" id="1652495.ccrud_12705"/>
<dbReference type="SUPFAM" id="SSF52540">
    <property type="entry name" value="P-loop containing nucleoside triphosphate hydrolases"/>
    <property type="match status" value="1"/>
</dbReference>
<keyword evidence="7" id="KW-0472">Membrane</keyword>
<evidence type="ECO:0000313" key="10">
    <source>
        <dbReference type="Proteomes" id="UP000076929"/>
    </source>
</evidence>
<dbReference type="InterPro" id="IPR003959">
    <property type="entry name" value="ATPase_AAA_core"/>
</dbReference>
<dbReference type="KEGG" id="ccjz:ccrud_12705"/>
<dbReference type="InterPro" id="IPR038729">
    <property type="entry name" value="Rad50/SbcC_AAA"/>
</dbReference>
<keyword evidence="6" id="KW-0406">Ion transport</keyword>
<dbReference type="Proteomes" id="UP000076929">
    <property type="component" value="Chromosome"/>
</dbReference>
<keyword evidence="4" id="KW-0410">Iron transport</keyword>
<dbReference type="EMBL" id="CP015622">
    <property type="protein sequence ID" value="ANE05419.1"/>
    <property type="molecule type" value="Genomic_DNA"/>
</dbReference>
<dbReference type="AlphaFoldDB" id="A0A172QXH9"/>
<dbReference type="GO" id="GO:0016887">
    <property type="term" value="F:ATP hydrolysis activity"/>
    <property type="evidence" value="ECO:0007669"/>
    <property type="project" value="InterPro"/>
</dbReference>
<dbReference type="GO" id="GO:0006826">
    <property type="term" value="P:iron ion transport"/>
    <property type="evidence" value="ECO:0007669"/>
    <property type="project" value="UniProtKB-KW"/>
</dbReference>
<dbReference type="InterPro" id="IPR027417">
    <property type="entry name" value="P-loop_NTPase"/>
</dbReference>
<reference evidence="9 10" key="1">
    <citation type="submission" date="2016-05" db="EMBL/GenBank/DDBJ databases">
        <title>Complete genome sequence of Corynebacterium crudilactis, a new Corynebacterium species isolated from raw cow's milk.</title>
        <authorList>
            <person name="Christian R."/>
            <person name="Zimmermann J."/>
            <person name="Lipski A."/>
            <person name="Kalinowski J."/>
        </authorList>
    </citation>
    <scope>NUCLEOTIDE SEQUENCE [LARGE SCALE GENOMIC DNA]</scope>
    <source>
        <strain evidence="9 10">JZ16</strain>
    </source>
</reference>
<dbReference type="Pfam" id="PF13476">
    <property type="entry name" value="AAA_23"/>
    <property type="match status" value="1"/>
</dbReference>
<dbReference type="OrthoDB" id="9784297at2"/>
<feature type="domain" description="AAA+ ATPase" evidence="8">
    <location>
        <begin position="36"/>
        <end position="203"/>
    </location>
</feature>
<name>A0A172QXH9_9CORY</name>
<sequence>MFLTKVELLDQPKSLPGYLSTLAIVTSLDVSPLEFHAPITVITGENGVGKSTLIEAIAVGMGLNPAGGSRHAHFDRDGDIVSSLHHSLKLVRRRNPRDAFFFRGETWYNTASYYGSLEGGNLLDLHDMSHGESIFAVIERRFHGDGFFILDEPEAGLSMLRQLELLGKLANLARNGAQIVMATHSPILLAIPGAEIVEITSSGIARVSFEEAEAVQAAREFVSDPRGTADFLTSQSSDFLEEQP</sequence>
<dbReference type="GO" id="GO:0005886">
    <property type="term" value="C:plasma membrane"/>
    <property type="evidence" value="ECO:0007669"/>
    <property type="project" value="UniProtKB-SubCell"/>
</dbReference>
<keyword evidence="10" id="KW-1185">Reference proteome</keyword>
<evidence type="ECO:0000256" key="2">
    <source>
        <dbReference type="ARBA" id="ARBA00022448"/>
    </source>
</evidence>
<dbReference type="PANTHER" id="PTHR42771">
    <property type="entry name" value="IRON(3+)-HYDROXAMATE IMPORT ATP-BINDING PROTEIN FHUC"/>
    <property type="match status" value="1"/>
</dbReference>
<gene>
    <name evidence="9" type="ORF">ccrud_12705</name>
</gene>
<dbReference type="InterPro" id="IPR003593">
    <property type="entry name" value="AAA+_ATPase"/>
</dbReference>
<evidence type="ECO:0000256" key="5">
    <source>
        <dbReference type="ARBA" id="ARBA00023004"/>
    </source>
</evidence>
<dbReference type="GO" id="GO:0005524">
    <property type="term" value="F:ATP binding"/>
    <property type="evidence" value="ECO:0007669"/>
    <property type="project" value="InterPro"/>
</dbReference>
<evidence type="ECO:0000256" key="7">
    <source>
        <dbReference type="ARBA" id="ARBA00023136"/>
    </source>
</evidence>
<keyword evidence="5" id="KW-0408">Iron</keyword>
<keyword evidence="3" id="KW-1003">Cell membrane</keyword>
<comment type="subcellular location">
    <subcellularLocation>
        <location evidence="1">Cell membrane</location>
        <topology evidence="1">Peripheral membrane protein</topology>
    </subcellularLocation>
</comment>
<dbReference type="GO" id="GO:0006302">
    <property type="term" value="P:double-strand break repair"/>
    <property type="evidence" value="ECO:0007669"/>
    <property type="project" value="InterPro"/>
</dbReference>